<evidence type="ECO:0000313" key="4">
    <source>
        <dbReference type="Proteomes" id="UP000034156"/>
    </source>
</evidence>
<dbReference type="Pfam" id="PF13148">
    <property type="entry name" value="DUF3987"/>
    <property type="match status" value="1"/>
</dbReference>
<gene>
    <name evidence="2" type="ORF">AAW31_11155</name>
    <name evidence="3" type="ORF">BCL69_105521</name>
</gene>
<dbReference type="InterPro" id="IPR034154">
    <property type="entry name" value="TOPRIM_DnaG/twinkle"/>
</dbReference>
<keyword evidence="3" id="KW-0067">ATP-binding</keyword>
<evidence type="ECO:0000313" key="2">
    <source>
        <dbReference type="EMBL" id="AKH38219.1"/>
    </source>
</evidence>
<evidence type="ECO:0000259" key="1">
    <source>
        <dbReference type="PROSITE" id="PS50880"/>
    </source>
</evidence>
<proteinExistence type="predicted"/>
<feature type="domain" description="Toprim" evidence="1">
    <location>
        <begin position="188"/>
        <end position="282"/>
    </location>
</feature>
<name>A0A0F7KH82_9PROT</name>
<keyword evidence="4" id="KW-1185">Reference proteome</keyword>
<dbReference type="Proteomes" id="UP000324176">
    <property type="component" value="Unassembled WGS sequence"/>
</dbReference>
<accession>A0A0F7KH82</accession>
<protein>
    <submittedName>
        <fullName evidence="3">Putative DNA primase/helicase</fullName>
    </submittedName>
</protein>
<dbReference type="KEGG" id="nco:AAW31_11155"/>
<dbReference type="CDD" id="cd01029">
    <property type="entry name" value="TOPRIM_primases"/>
    <property type="match status" value="1"/>
</dbReference>
<dbReference type="OrthoDB" id="9067983at2"/>
<reference evidence="4" key="1">
    <citation type="submission" date="2015-05" db="EMBL/GenBank/DDBJ databases">
        <title>Draft genome of Nitrosomonas communis strain Nm2.</title>
        <authorList>
            <person name="Kozlowski J.A."/>
            <person name="Kits K.D."/>
            <person name="Stein L.Y."/>
        </authorList>
    </citation>
    <scope>NUCLEOTIDE SEQUENCE [LARGE SCALE GENOMIC DNA]</scope>
    <source>
        <strain evidence="4">Nm2</strain>
    </source>
</reference>
<dbReference type="EMBL" id="VNHT01000055">
    <property type="protein sequence ID" value="TYP80675.1"/>
    <property type="molecule type" value="Genomic_DNA"/>
</dbReference>
<dbReference type="PATRIC" id="fig|44574.3.peg.2723"/>
<evidence type="ECO:0000313" key="3">
    <source>
        <dbReference type="EMBL" id="TYP80675.1"/>
    </source>
</evidence>
<dbReference type="Proteomes" id="UP000034156">
    <property type="component" value="Chromosome"/>
</dbReference>
<evidence type="ECO:0000313" key="5">
    <source>
        <dbReference type="Proteomes" id="UP000324176"/>
    </source>
</evidence>
<reference evidence="2 4" key="2">
    <citation type="journal article" date="2016" name="Genome Announc.">
        <title>Genome Sequence of Nitrosomonas communis Strain Nm2, a Mesophilic Ammonia-Oxidizing Bacterium Isolated from Mediterranean Soil.</title>
        <authorList>
            <person name="Kozlowski J.A."/>
            <person name="Kits K.D."/>
            <person name="Stein L.Y."/>
        </authorList>
    </citation>
    <scope>NUCLEOTIDE SEQUENCE [LARGE SCALE GENOMIC DNA]</scope>
    <source>
        <strain evidence="2 4">Nm2</strain>
    </source>
</reference>
<dbReference type="GO" id="GO:0004386">
    <property type="term" value="F:helicase activity"/>
    <property type="evidence" value="ECO:0007669"/>
    <property type="project" value="UniProtKB-KW"/>
</dbReference>
<keyword evidence="3" id="KW-0378">Hydrolase</keyword>
<dbReference type="InterPro" id="IPR006171">
    <property type="entry name" value="TOPRIM_dom"/>
</dbReference>
<dbReference type="Pfam" id="PF13362">
    <property type="entry name" value="Toprim_3"/>
    <property type="match status" value="1"/>
</dbReference>
<dbReference type="AlphaFoldDB" id="A0A0F7KH82"/>
<dbReference type="EMBL" id="CP011451">
    <property type="protein sequence ID" value="AKH38219.1"/>
    <property type="molecule type" value="Genomic_DNA"/>
</dbReference>
<dbReference type="RefSeq" id="WP_046850275.1">
    <property type="nucleotide sequence ID" value="NZ_CP011451.1"/>
</dbReference>
<reference evidence="3 5" key="3">
    <citation type="submission" date="2019-07" db="EMBL/GenBank/DDBJ databases">
        <title>Active sludge and wastewater microbial communities from Klosterneuburg, Austria.</title>
        <authorList>
            <person name="Wagner M."/>
        </authorList>
    </citation>
    <scope>NUCLEOTIDE SEQUENCE [LARGE SCALE GENOMIC DNA]</scope>
    <source>
        <strain evidence="3 5">Nm2</strain>
    </source>
</reference>
<keyword evidence="3" id="KW-0347">Helicase</keyword>
<keyword evidence="3" id="KW-0547">Nucleotide-binding</keyword>
<organism evidence="2 4">
    <name type="scientific">Nitrosomonas communis</name>
    <dbReference type="NCBI Taxonomy" id="44574"/>
    <lineage>
        <taxon>Bacteria</taxon>
        <taxon>Pseudomonadati</taxon>
        <taxon>Pseudomonadota</taxon>
        <taxon>Betaproteobacteria</taxon>
        <taxon>Nitrosomonadales</taxon>
        <taxon>Nitrosomonadaceae</taxon>
        <taxon>Nitrosomonas</taxon>
    </lineage>
</organism>
<sequence>MIKVINQFTEAMCAAGLNPIRGIVPDGKLHRFASQDDKSGKRSGWYVLHLDDIPAGAFGSWKTGEHHTWCIKSSNELSPAEQEANRQRLAEIKKQREAEEAALHETTRKKANALWSRAGNANSKHAYLALKKVKPIGIKQLRSALIIPLCDAEGTLHSLQFILPDGSKRFMTGGRKRAYFATLGESLDTICICEGWATGASIHQATGYTVTIAFDAGNLLPVAQALRKKYPKARLVICADDDYRTEGNPGVTQAREATRAVGGLLAIPYFGENRQEKATDFNDLHQYSGLDAVRQSISSAIDLARDNKCTQVRNNATDAILTRPQPSDEWPPLILPGTIKLPTIQANILPAWAGEMAQALAANLQVSESAVILPALSSIATAVQRRFEVAPHGDQSYSEPLNIWTLTIAPSGSRKTPVLNALTDPLKRWEKLTGDRMRRQIADVEATRSVIEKRIEKLKTKAGATDDEQERNKIRDEIRSEIEAMPDELKSPRLMTGDITPEQLQVMLVEQHERMALISDEAGIFQILSGQYSGGIAILDVFLQAYSGSSVRIDRRTRQAFMEKPALTFCLMLQPGILQNAANDKRFHDSGLLARFLFTIPQNTVGRRDVRNLTPIPDDIKRAWHDELLNLLVDAEKFAPAPRILAFTHKARELWLDFAQQVEDELGENGKLQHIAEWGAKLAGNCARIAGLMQLIKTGRNSNCVDDDAVGRAVTLCELLIEHTKTAFQLLGADQIEADALHVMKWIQASRLIEFNRSQAQKALEGRFRTVDKLKVAAERLSEWNVLSPEMKRINKGSKKPSFYYQVNPQIFDNSINSL</sequence>
<dbReference type="PROSITE" id="PS50880">
    <property type="entry name" value="TOPRIM"/>
    <property type="match status" value="1"/>
</dbReference>
<dbReference type="InterPro" id="IPR025048">
    <property type="entry name" value="DUF3987"/>
</dbReference>